<name>A0ABR4G6C8_9EURO</name>
<evidence type="ECO:0000256" key="3">
    <source>
        <dbReference type="ARBA" id="ARBA00022989"/>
    </source>
</evidence>
<feature type="transmembrane region" description="Helical" evidence="5">
    <location>
        <begin position="337"/>
        <end position="355"/>
    </location>
</feature>
<dbReference type="SUPFAM" id="SSF103473">
    <property type="entry name" value="MFS general substrate transporter"/>
    <property type="match status" value="1"/>
</dbReference>
<dbReference type="CDD" id="cd17316">
    <property type="entry name" value="MFS_SV2_like"/>
    <property type="match status" value="1"/>
</dbReference>
<accession>A0ABR4G6C8</accession>
<comment type="subcellular location">
    <subcellularLocation>
        <location evidence="1">Membrane</location>
        <topology evidence="1">Multi-pass membrane protein</topology>
    </subcellularLocation>
</comment>
<feature type="transmembrane region" description="Helical" evidence="5">
    <location>
        <begin position="269"/>
        <end position="289"/>
    </location>
</feature>
<feature type="transmembrane region" description="Helical" evidence="5">
    <location>
        <begin position="167"/>
        <end position="185"/>
    </location>
</feature>
<dbReference type="PANTHER" id="PTHR23508">
    <property type="entry name" value="CARBOXYLIC ACID TRANSPORTER PROTEIN HOMOLOG"/>
    <property type="match status" value="1"/>
</dbReference>
<evidence type="ECO:0000259" key="6">
    <source>
        <dbReference type="PROSITE" id="PS50850"/>
    </source>
</evidence>
<keyword evidence="2 5" id="KW-0812">Transmembrane</keyword>
<evidence type="ECO:0000256" key="1">
    <source>
        <dbReference type="ARBA" id="ARBA00004141"/>
    </source>
</evidence>
<sequence length="517" mass="56607">MRNHMEAGSFYSRRQIGRYLATRASSLKPPEAKSTNPITILRKLNRHQWLMFACGFVAWVWDAFDYMALTEIAEDFGVANSQVSWGITVTLMLRSVGALIFGAFADRYGRKWPMVIDLASITILELGSSFCQTLPQFGIAMGGMYGPAASTALEDLPYESRGILSGIFQNGCSTGYLLVAIFYRAFVPTTSHSWRSLFWFASGPPVLIIIFRLMLPETNHFQVIKAEREARAAADAQAQVNGADQGQRRTGGGLRAFWTQAVEALKLHWVLLLYMVVFMAGFNSCSHGSQDFYPTYLKDQVGFGATDVTILSVVGQLGSIAGGTAIGYISTFTGRRLVMMIACIIGGALVPAYVIPRDMTLTAAVFFEQFFVGGVWGPIPIHLMELSPDALRTMVLGLTYQLGNLASSASATIQAIIGERYPLPDGPSGNKRFDYGRVIAIFLGAVWAYLFVFIFLGPEMSQEERNEIAEEARYLEGRRLDGTSMADIGTKSAAAIAEEETGRAKNDAGKVSVQHLA</sequence>
<dbReference type="InterPro" id="IPR020846">
    <property type="entry name" value="MFS_dom"/>
</dbReference>
<dbReference type="Gene3D" id="1.20.1250.20">
    <property type="entry name" value="MFS general substrate transporter like domains"/>
    <property type="match status" value="1"/>
</dbReference>
<feature type="domain" description="Major facilitator superfamily (MFS) profile" evidence="6">
    <location>
        <begin position="47"/>
        <end position="461"/>
    </location>
</feature>
<dbReference type="EMBL" id="JBFTWV010000043">
    <property type="protein sequence ID" value="KAL2794572.1"/>
    <property type="molecule type" value="Genomic_DNA"/>
</dbReference>
<dbReference type="Pfam" id="PF00083">
    <property type="entry name" value="Sugar_tr"/>
    <property type="match status" value="1"/>
</dbReference>
<evidence type="ECO:0000313" key="7">
    <source>
        <dbReference type="EMBL" id="KAL2794572.1"/>
    </source>
</evidence>
<organism evidence="7 8">
    <name type="scientific">Aspergillus keveii</name>
    <dbReference type="NCBI Taxonomy" id="714993"/>
    <lineage>
        <taxon>Eukaryota</taxon>
        <taxon>Fungi</taxon>
        <taxon>Dikarya</taxon>
        <taxon>Ascomycota</taxon>
        <taxon>Pezizomycotina</taxon>
        <taxon>Eurotiomycetes</taxon>
        <taxon>Eurotiomycetidae</taxon>
        <taxon>Eurotiales</taxon>
        <taxon>Aspergillaceae</taxon>
        <taxon>Aspergillus</taxon>
        <taxon>Aspergillus subgen. Nidulantes</taxon>
    </lineage>
</organism>
<evidence type="ECO:0000256" key="2">
    <source>
        <dbReference type="ARBA" id="ARBA00022692"/>
    </source>
</evidence>
<feature type="transmembrane region" description="Helical" evidence="5">
    <location>
        <begin position="361"/>
        <end position="383"/>
    </location>
</feature>
<keyword evidence="4 5" id="KW-0472">Membrane</keyword>
<dbReference type="InterPro" id="IPR005828">
    <property type="entry name" value="MFS_sugar_transport-like"/>
</dbReference>
<keyword evidence="3 5" id="KW-1133">Transmembrane helix</keyword>
<feature type="transmembrane region" description="Helical" evidence="5">
    <location>
        <begin position="437"/>
        <end position="456"/>
    </location>
</feature>
<protein>
    <submittedName>
        <fullName evidence="7">Major facilitator superfamily domain-containing protein</fullName>
    </submittedName>
</protein>
<dbReference type="PROSITE" id="PS50850">
    <property type="entry name" value="MFS"/>
    <property type="match status" value="1"/>
</dbReference>
<feature type="transmembrane region" description="Helical" evidence="5">
    <location>
        <begin position="309"/>
        <end position="330"/>
    </location>
</feature>
<feature type="transmembrane region" description="Helical" evidence="5">
    <location>
        <begin position="395"/>
        <end position="417"/>
    </location>
</feature>
<evidence type="ECO:0000313" key="8">
    <source>
        <dbReference type="Proteomes" id="UP001610563"/>
    </source>
</evidence>
<feature type="transmembrane region" description="Helical" evidence="5">
    <location>
        <begin position="83"/>
        <end position="104"/>
    </location>
</feature>
<dbReference type="PANTHER" id="PTHR23508:SF10">
    <property type="entry name" value="CARBOXYLIC ACID TRANSPORTER PROTEIN HOMOLOG"/>
    <property type="match status" value="1"/>
</dbReference>
<evidence type="ECO:0000256" key="5">
    <source>
        <dbReference type="SAM" id="Phobius"/>
    </source>
</evidence>
<comment type="caution">
    <text evidence="7">The sequence shown here is derived from an EMBL/GenBank/DDBJ whole genome shotgun (WGS) entry which is preliminary data.</text>
</comment>
<dbReference type="InterPro" id="IPR036259">
    <property type="entry name" value="MFS_trans_sf"/>
</dbReference>
<dbReference type="Proteomes" id="UP001610563">
    <property type="component" value="Unassembled WGS sequence"/>
</dbReference>
<gene>
    <name evidence="7" type="ORF">BJX66DRAFT_325228</name>
</gene>
<proteinExistence type="predicted"/>
<keyword evidence="8" id="KW-1185">Reference proteome</keyword>
<feature type="transmembrane region" description="Helical" evidence="5">
    <location>
        <begin position="49"/>
        <end position="68"/>
    </location>
</feature>
<evidence type="ECO:0000256" key="4">
    <source>
        <dbReference type="ARBA" id="ARBA00023136"/>
    </source>
</evidence>
<reference evidence="7 8" key="1">
    <citation type="submission" date="2024-07" db="EMBL/GenBank/DDBJ databases">
        <title>Section-level genome sequencing and comparative genomics of Aspergillus sections Usti and Cavernicolus.</title>
        <authorList>
            <consortium name="Lawrence Berkeley National Laboratory"/>
            <person name="Nybo J.L."/>
            <person name="Vesth T.C."/>
            <person name="Theobald S."/>
            <person name="Frisvad J.C."/>
            <person name="Larsen T.O."/>
            <person name="Kjaerboelling I."/>
            <person name="Rothschild-Mancinelli K."/>
            <person name="Lyhne E.K."/>
            <person name="Kogle M.E."/>
            <person name="Barry K."/>
            <person name="Clum A."/>
            <person name="Na H."/>
            <person name="Ledsgaard L."/>
            <person name="Lin J."/>
            <person name="Lipzen A."/>
            <person name="Kuo A."/>
            <person name="Riley R."/>
            <person name="Mondo S."/>
            <person name="Labutti K."/>
            <person name="Haridas S."/>
            <person name="Pangalinan J."/>
            <person name="Salamov A.A."/>
            <person name="Simmons B.A."/>
            <person name="Magnuson J.K."/>
            <person name="Chen J."/>
            <person name="Drula E."/>
            <person name="Henrissat B."/>
            <person name="Wiebenga A."/>
            <person name="Lubbers R.J."/>
            <person name="Gomes A.C."/>
            <person name="Makela M.R."/>
            <person name="Stajich J."/>
            <person name="Grigoriev I.V."/>
            <person name="Mortensen U.H."/>
            <person name="De Vries R.P."/>
            <person name="Baker S.E."/>
            <person name="Andersen M.R."/>
        </authorList>
    </citation>
    <scope>NUCLEOTIDE SEQUENCE [LARGE SCALE GENOMIC DNA]</scope>
    <source>
        <strain evidence="7 8">CBS 209.92</strain>
    </source>
</reference>
<feature type="transmembrane region" description="Helical" evidence="5">
    <location>
        <begin position="197"/>
        <end position="215"/>
    </location>
</feature>